<proteinExistence type="predicted"/>
<comment type="caution">
    <text evidence="2">The sequence shown here is derived from an EMBL/GenBank/DDBJ whole genome shotgun (WGS) entry which is preliminary data.</text>
</comment>
<evidence type="ECO:0000256" key="1">
    <source>
        <dbReference type="SAM" id="MobiDB-lite"/>
    </source>
</evidence>
<organism evidence="2 3">
    <name type="scientific">Diplogelasinospora grovesii</name>
    <dbReference type="NCBI Taxonomy" id="303347"/>
    <lineage>
        <taxon>Eukaryota</taxon>
        <taxon>Fungi</taxon>
        <taxon>Dikarya</taxon>
        <taxon>Ascomycota</taxon>
        <taxon>Pezizomycotina</taxon>
        <taxon>Sordariomycetes</taxon>
        <taxon>Sordariomycetidae</taxon>
        <taxon>Sordariales</taxon>
        <taxon>Diplogelasinosporaceae</taxon>
        <taxon>Diplogelasinospora</taxon>
    </lineage>
</organism>
<protein>
    <submittedName>
        <fullName evidence="2">Uncharacterized protein</fullName>
    </submittedName>
</protein>
<dbReference type="Proteomes" id="UP001303473">
    <property type="component" value="Unassembled WGS sequence"/>
</dbReference>
<feature type="compositionally biased region" description="Acidic residues" evidence="1">
    <location>
        <begin position="56"/>
        <end position="73"/>
    </location>
</feature>
<name>A0AAN6S942_9PEZI</name>
<evidence type="ECO:0000313" key="2">
    <source>
        <dbReference type="EMBL" id="KAK3945632.1"/>
    </source>
</evidence>
<evidence type="ECO:0000313" key="3">
    <source>
        <dbReference type="Proteomes" id="UP001303473"/>
    </source>
</evidence>
<gene>
    <name evidence="2" type="ORF">QBC46DRAFT_95520</name>
</gene>
<reference evidence="3" key="1">
    <citation type="journal article" date="2023" name="Mol. Phylogenet. Evol.">
        <title>Genome-scale phylogeny and comparative genomics of the fungal order Sordariales.</title>
        <authorList>
            <person name="Hensen N."/>
            <person name="Bonometti L."/>
            <person name="Westerberg I."/>
            <person name="Brannstrom I.O."/>
            <person name="Guillou S."/>
            <person name="Cros-Aarteil S."/>
            <person name="Calhoun S."/>
            <person name="Haridas S."/>
            <person name="Kuo A."/>
            <person name="Mondo S."/>
            <person name="Pangilinan J."/>
            <person name="Riley R."/>
            <person name="LaButti K."/>
            <person name="Andreopoulos B."/>
            <person name="Lipzen A."/>
            <person name="Chen C."/>
            <person name="Yan M."/>
            <person name="Daum C."/>
            <person name="Ng V."/>
            <person name="Clum A."/>
            <person name="Steindorff A."/>
            <person name="Ohm R.A."/>
            <person name="Martin F."/>
            <person name="Silar P."/>
            <person name="Natvig D.O."/>
            <person name="Lalanne C."/>
            <person name="Gautier V."/>
            <person name="Ament-Velasquez S.L."/>
            <person name="Kruys A."/>
            <person name="Hutchinson M.I."/>
            <person name="Powell A.J."/>
            <person name="Barry K."/>
            <person name="Miller A.N."/>
            <person name="Grigoriev I.V."/>
            <person name="Debuchy R."/>
            <person name="Gladieux P."/>
            <person name="Hiltunen Thoren M."/>
            <person name="Johannesson H."/>
        </authorList>
    </citation>
    <scope>NUCLEOTIDE SEQUENCE [LARGE SCALE GENOMIC DNA]</scope>
    <source>
        <strain evidence="3">CBS 340.73</strain>
    </source>
</reference>
<sequence length="630" mass="70087">MAAATATAVNPLDHLDASLEDFEPSIGSRSPEPHQQRQTFGYPSTHSGFRSNSSEEGLDDMLSELGEENEGSDSDSGGGYSPPAWRRLDSGDRSSGFWREGPDLPGQGFSAGLGLDDPSLFSSRESSPECFTDAEEEDEILERAARTRLPTGSLSPERGDSPKLEEEYRFPAVPQHRIEDDTPNIKFKEEETDDEDDDEVVQQVLDDYEASMRNSPREPPDNYIRFAVRAEVQQRTEPIDAAVNFLRNTRLGIVTRSWTSFLLSSVAVFVSYAMLRSLFSPPAPNMLRPVPDLVKVAGVARSFEPLIYISENGIHQVGELQATGVAVWDLGESVRSSNISLAPVIVKELDDLSDNLNTLAIELTRFFANVDGDIDSILIVMDWCRRELAQLQSSSTRTTSIAYDNIHNLLYNAGVLETLTGEPTKFGSVLTSIFGQSTPQRTVHTLQRTFNELLAVLEEAITNELSTSVNLFALFESIDRQFSNLARTVVKESATQDEQQDQLLSSLWTRILGPRASDVAKYERNRVLLLNLRERTVSYKGALIEHNHKLLALKASLENLRRKLVSPLVRSQNSSTLTVEEQIKGLEDVGVYLEGVRTRQKSKLLEVMFGSGRQREPARLVIDYEAVGGR</sequence>
<feature type="region of interest" description="Disordered" evidence="1">
    <location>
        <begin position="1"/>
        <end position="163"/>
    </location>
</feature>
<dbReference type="EMBL" id="MU853754">
    <property type="protein sequence ID" value="KAK3945632.1"/>
    <property type="molecule type" value="Genomic_DNA"/>
</dbReference>
<keyword evidence="3" id="KW-1185">Reference proteome</keyword>
<dbReference type="AlphaFoldDB" id="A0AAN6S942"/>
<feature type="compositionally biased region" description="Polar residues" evidence="1">
    <location>
        <begin position="36"/>
        <end position="55"/>
    </location>
</feature>
<accession>A0AAN6S942</accession>